<sequence length="59" mass="6223">MAHAEQAMKALFAEIGISVVAVLCTASAATHPRTAAQAASPDHASRPLKYPFKGHRQPL</sequence>
<proteinExistence type="predicted"/>
<organism evidence="1 2">
    <name type="scientific">Vermiconidia calcicola</name>
    <dbReference type="NCBI Taxonomy" id="1690605"/>
    <lineage>
        <taxon>Eukaryota</taxon>
        <taxon>Fungi</taxon>
        <taxon>Dikarya</taxon>
        <taxon>Ascomycota</taxon>
        <taxon>Pezizomycotina</taxon>
        <taxon>Dothideomycetes</taxon>
        <taxon>Dothideomycetidae</taxon>
        <taxon>Mycosphaerellales</taxon>
        <taxon>Extremaceae</taxon>
        <taxon>Vermiconidia</taxon>
    </lineage>
</organism>
<keyword evidence="2" id="KW-1185">Reference proteome</keyword>
<dbReference type="Proteomes" id="UP001281147">
    <property type="component" value="Unassembled WGS sequence"/>
</dbReference>
<comment type="caution">
    <text evidence="1">The sequence shown here is derived from an EMBL/GenBank/DDBJ whole genome shotgun (WGS) entry which is preliminary data.</text>
</comment>
<dbReference type="EMBL" id="JAUTXU010000165">
    <property type="protein sequence ID" value="KAK3702131.1"/>
    <property type="molecule type" value="Genomic_DNA"/>
</dbReference>
<reference evidence="1" key="1">
    <citation type="submission" date="2023-07" db="EMBL/GenBank/DDBJ databases">
        <title>Black Yeasts Isolated from many extreme environments.</title>
        <authorList>
            <person name="Coleine C."/>
            <person name="Stajich J.E."/>
            <person name="Selbmann L."/>
        </authorList>
    </citation>
    <scope>NUCLEOTIDE SEQUENCE</scope>
    <source>
        <strain evidence="1">CCFEE 5714</strain>
    </source>
</reference>
<name>A0ACC3MRL1_9PEZI</name>
<protein>
    <submittedName>
        <fullName evidence="1">Uncharacterized protein</fullName>
    </submittedName>
</protein>
<evidence type="ECO:0000313" key="2">
    <source>
        <dbReference type="Proteomes" id="UP001281147"/>
    </source>
</evidence>
<accession>A0ACC3MRL1</accession>
<evidence type="ECO:0000313" key="1">
    <source>
        <dbReference type="EMBL" id="KAK3702131.1"/>
    </source>
</evidence>
<gene>
    <name evidence="1" type="ORF">LTR37_015106</name>
</gene>